<dbReference type="Proteomes" id="UP001175226">
    <property type="component" value="Unassembled WGS sequence"/>
</dbReference>
<proteinExistence type="predicted"/>
<reference evidence="1" key="1">
    <citation type="submission" date="2023-06" db="EMBL/GenBank/DDBJ databases">
        <authorList>
            <consortium name="Lawrence Berkeley National Laboratory"/>
            <person name="Ahrendt S."/>
            <person name="Sahu N."/>
            <person name="Indic B."/>
            <person name="Wong-Bajracharya J."/>
            <person name="Merenyi Z."/>
            <person name="Ke H.-M."/>
            <person name="Monk M."/>
            <person name="Kocsube S."/>
            <person name="Drula E."/>
            <person name="Lipzen A."/>
            <person name="Balint B."/>
            <person name="Henrissat B."/>
            <person name="Andreopoulos B."/>
            <person name="Martin F.M."/>
            <person name="Harder C.B."/>
            <person name="Rigling D."/>
            <person name="Ford K.L."/>
            <person name="Foster G.D."/>
            <person name="Pangilinan J."/>
            <person name="Papanicolaou A."/>
            <person name="Barry K."/>
            <person name="LaButti K."/>
            <person name="Viragh M."/>
            <person name="Koriabine M."/>
            <person name="Yan M."/>
            <person name="Riley R."/>
            <person name="Champramary S."/>
            <person name="Plett K.L."/>
            <person name="Tsai I.J."/>
            <person name="Slot J."/>
            <person name="Sipos G."/>
            <person name="Plett J."/>
            <person name="Nagy L.G."/>
            <person name="Grigoriev I.V."/>
        </authorList>
    </citation>
    <scope>NUCLEOTIDE SEQUENCE</scope>
    <source>
        <strain evidence="1">FPL87.14</strain>
    </source>
</reference>
<dbReference type="Gene3D" id="6.10.140.2220">
    <property type="match status" value="1"/>
</dbReference>
<gene>
    <name evidence="1" type="ORF">EV421DRAFT_1897238</name>
</gene>
<dbReference type="EMBL" id="JAUEPT010000003">
    <property type="protein sequence ID" value="KAK0453218.1"/>
    <property type="molecule type" value="Genomic_DNA"/>
</dbReference>
<evidence type="ECO:0000313" key="1">
    <source>
        <dbReference type="EMBL" id="KAK0453218.1"/>
    </source>
</evidence>
<evidence type="ECO:0008006" key="3">
    <source>
        <dbReference type="Google" id="ProtNLM"/>
    </source>
</evidence>
<evidence type="ECO:0000313" key="2">
    <source>
        <dbReference type="Proteomes" id="UP001175226"/>
    </source>
</evidence>
<dbReference type="SUPFAM" id="SSF144232">
    <property type="entry name" value="HIT/MYND zinc finger-like"/>
    <property type="match status" value="1"/>
</dbReference>
<organism evidence="1 2">
    <name type="scientific">Armillaria borealis</name>
    <dbReference type="NCBI Taxonomy" id="47425"/>
    <lineage>
        <taxon>Eukaryota</taxon>
        <taxon>Fungi</taxon>
        <taxon>Dikarya</taxon>
        <taxon>Basidiomycota</taxon>
        <taxon>Agaricomycotina</taxon>
        <taxon>Agaricomycetes</taxon>
        <taxon>Agaricomycetidae</taxon>
        <taxon>Agaricales</taxon>
        <taxon>Marasmiineae</taxon>
        <taxon>Physalacriaceae</taxon>
        <taxon>Armillaria</taxon>
    </lineage>
</organism>
<accession>A0AA39K2K9</accession>
<name>A0AA39K2K9_9AGAR</name>
<comment type="caution">
    <text evidence="1">The sequence shown here is derived from an EMBL/GenBank/DDBJ whole genome shotgun (WGS) entry which is preliminary data.</text>
</comment>
<protein>
    <recommendedName>
        <fullName evidence="3">MYND-type domain-containing protein</fullName>
    </recommendedName>
</protein>
<sequence>MSYHLIEKEKNGKDIYPCDFRNKKVFLPFDELPFEGDSTSRFYMAPAGVPYRRQHWCYFGQIESLRARSPCLMLAVEDMYTGQWEIPVILTFPEDQIDVESLQPGHTIAVLYPERSFCLGENVVVCVRDPAKIKVFPCDLDTLLQINEVMEEQTSLDDYVRCANCGKKENRDASPLPRCSGCFGISYCGINDHWNTTHKDECKIFKDLDWFKTLDWGSYAEETTFDRPHRAQIASTEDAEQRETYFFDPAWCNAEPVYIRPLKPSFSIHSGEMLWGQLPCIVNGMKNAERDNPDDLSASERGRQDSSDGWMYRVAARSGVWKIAKVHVRGRPRSQSGWIAYHESQDPLSPVERSRYVGYNSKSPSVSFVNRYDWGYHMPDLGNIPRTWADIDPDSGWKALLEREHRRKRVHKVICTSALEDLGANHPDAARAKRREYYQSNKIFLLDADKAPGLVKFLARPSIMDDASWDRLPDGTWKKPLSYSLFSGERGMNSESCFGCNLHIPLTGSDWDYGRLIFSDELSTRFPGDREMIAFWYDVDMYGEYDEDEPACEPL</sequence>
<keyword evidence="2" id="KW-1185">Reference proteome</keyword>
<dbReference type="AlphaFoldDB" id="A0AA39K2K9"/>